<keyword evidence="7" id="KW-0963">Cytoplasm</keyword>
<dbReference type="GO" id="GO:0008987">
    <property type="term" value="F:quinolinate synthetase A activity"/>
    <property type="evidence" value="ECO:0007669"/>
    <property type="project" value="UniProtKB-UniRule"/>
</dbReference>
<dbReference type="GO" id="GO:0005829">
    <property type="term" value="C:cytosol"/>
    <property type="evidence" value="ECO:0007669"/>
    <property type="project" value="TreeGrafter"/>
</dbReference>
<comment type="function">
    <text evidence="2">Catalyzes the condensation of iminoaspartate with dihydroxyacetone phosphate to form quinolinate.</text>
</comment>
<evidence type="ECO:0000256" key="5">
    <source>
        <dbReference type="ARBA" id="ARBA00012669"/>
    </source>
</evidence>
<organism evidence="16 17">
    <name type="scientific">Alloprevotella tannerae</name>
    <dbReference type="NCBI Taxonomy" id="76122"/>
    <lineage>
        <taxon>Bacteria</taxon>
        <taxon>Pseudomonadati</taxon>
        <taxon>Bacteroidota</taxon>
        <taxon>Bacteroidia</taxon>
        <taxon>Bacteroidales</taxon>
        <taxon>Prevotellaceae</taxon>
        <taxon>Alloprevotella</taxon>
    </lineage>
</organism>
<evidence type="ECO:0000256" key="3">
    <source>
        <dbReference type="ARBA" id="ARBA00004496"/>
    </source>
</evidence>
<dbReference type="PANTHER" id="PTHR30573">
    <property type="entry name" value="QUINOLINATE SYNTHETASE A"/>
    <property type="match status" value="1"/>
</dbReference>
<keyword evidence="11" id="KW-0408">Iron</keyword>
<evidence type="ECO:0000256" key="1">
    <source>
        <dbReference type="ARBA" id="ARBA00001966"/>
    </source>
</evidence>
<evidence type="ECO:0000256" key="12">
    <source>
        <dbReference type="ARBA" id="ARBA00023014"/>
    </source>
</evidence>
<dbReference type="Pfam" id="PF02445">
    <property type="entry name" value="NadA"/>
    <property type="match status" value="1"/>
</dbReference>
<gene>
    <name evidence="16" type="primary">nadA</name>
    <name evidence="16" type="ORF">HXK21_03725</name>
</gene>
<dbReference type="EMBL" id="JABZGR010000007">
    <property type="protein sequence ID" value="MBF0970140.1"/>
    <property type="molecule type" value="Genomic_DNA"/>
</dbReference>
<protein>
    <recommendedName>
        <fullName evidence="14 15">Quinolinate synthase</fullName>
        <ecNumber evidence="5 15">2.5.1.72</ecNumber>
    </recommendedName>
</protein>
<comment type="pathway">
    <text evidence="4">Cofactor biosynthesis; NAD(+) biosynthesis; quinolinate from iminoaspartate: step 1/1.</text>
</comment>
<evidence type="ECO:0000256" key="10">
    <source>
        <dbReference type="ARBA" id="ARBA00022723"/>
    </source>
</evidence>
<dbReference type="GO" id="GO:0046872">
    <property type="term" value="F:metal ion binding"/>
    <property type="evidence" value="ECO:0007669"/>
    <property type="project" value="UniProtKB-KW"/>
</dbReference>
<dbReference type="SUPFAM" id="SSF142754">
    <property type="entry name" value="NadA-like"/>
    <property type="match status" value="1"/>
</dbReference>
<evidence type="ECO:0000256" key="14">
    <source>
        <dbReference type="ARBA" id="ARBA00073059"/>
    </source>
</evidence>
<evidence type="ECO:0000256" key="4">
    <source>
        <dbReference type="ARBA" id="ARBA00005065"/>
    </source>
</evidence>
<evidence type="ECO:0000256" key="8">
    <source>
        <dbReference type="ARBA" id="ARBA00022642"/>
    </source>
</evidence>
<accession>A0A929RVR8</accession>
<evidence type="ECO:0000256" key="9">
    <source>
        <dbReference type="ARBA" id="ARBA00022679"/>
    </source>
</evidence>
<evidence type="ECO:0000313" key="16">
    <source>
        <dbReference type="EMBL" id="MBF0970140.1"/>
    </source>
</evidence>
<dbReference type="FunFam" id="3.40.50.10800:FF:000001">
    <property type="entry name" value="Quinolinate synthase A"/>
    <property type="match status" value="1"/>
</dbReference>
<comment type="cofactor">
    <cofactor evidence="1">
        <name>[4Fe-4S] cluster</name>
        <dbReference type="ChEBI" id="CHEBI:49883"/>
    </cofactor>
</comment>
<keyword evidence="12" id="KW-0411">Iron-sulfur</keyword>
<dbReference type="NCBIfam" id="TIGR00550">
    <property type="entry name" value="nadA"/>
    <property type="match status" value="1"/>
</dbReference>
<evidence type="ECO:0000256" key="7">
    <source>
        <dbReference type="ARBA" id="ARBA00022490"/>
    </source>
</evidence>
<comment type="catalytic activity">
    <reaction evidence="13">
        <text>iminosuccinate + dihydroxyacetone phosphate = quinolinate + phosphate + 2 H2O + H(+)</text>
        <dbReference type="Rhea" id="RHEA:25888"/>
        <dbReference type="ChEBI" id="CHEBI:15377"/>
        <dbReference type="ChEBI" id="CHEBI:15378"/>
        <dbReference type="ChEBI" id="CHEBI:29959"/>
        <dbReference type="ChEBI" id="CHEBI:43474"/>
        <dbReference type="ChEBI" id="CHEBI:57642"/>
        <dbReference type="ChEBI" id="CHEBI:77875"/>
        <dbReference type="EC" id="2.5.1.72"/>
    </reaction>
    <physiologicalReaction direction="left-to-right" evidence="13">
        <dbReference type="Rhea" id="RHEA:25889"/>
    </physiologicalReaction>
</comment>
<evidence type="ECO:0000256" key="13">
    <source>
        <dbReference type="ARBA" id="ARBA00050125"/>
    </source>
</evidence>
<dbReference type="Proteomes" id="UP000704068">
    <property type="component" value="Unassembled WGS sequence"/>
</dbReference>
<evidence type="ECO:0000313" key="17">
    <source>
        <dbReference type="Proteomes" id="UP000704068"/>
    </source>
</evidence>
<keyword evidence="8" id="KW-0662">Pyridine nucleotide biosynthesis</keyword>
<keyword evidence="6" id="KW-0004">4Fe-4S</keyword>
<dbReference type="GO" id="GO:0034628">
    <property type="term" value="P:'de novo' NAD+ biosynthetic process from L-aspartate"/>
    <property type="evidence" value="ECO:0007669"/>
    <property type="project" value="TreeGrafter"/>
</dbReference>
<dbReference type="GO" id="GO:0051539">
    <property type="term" value="F:4 iron, 4 sulfur cluster binding"/>
    <property type="evidence" value="ECO:0007669"/>
    <property type="project" value="UniProtKB-KW"/>
</dbReference>
<dbReference type="PANTHER" id="PTHR30573:SF0">
    <property type="entry name" value="QUINOLINATE SYNTHASE, CHLOROPLASTIC"/>
    <property type="match status" value="1"/>
</dbReference>
<comment type="subcellular location">
    <subcellularLocation>
        <location evidence="3">Cytoplasm</location>
    </subcellularLocation>
</comment>
<evidence type="ECO:0000256" key="15">
    <source>
        <dbReference type="NCBIfam" id="TIGR00550"/>
    </source>
</evidence>
<proteinExistence type="predicted"/>
<dbReference type="EC" id="2.5.1.72" evidence="5 15"/>
<dbReference type="Gene3D" id="3.40.50.10800">
    <property type="entry name" value="NadA-like"/>
    <property type="match status" value="3"/>
</dbReference>
<name>A0A929RVR8_9BACT</name>
<evidence type="ECO:0000256" key="2">
    <source>
        <dbReference type="ARBA" id="ARBA00003791"/>
    </source>
</evidence>
<keyword evidence="9" id="KW-0808">Transferase</keyword>
<dbReference type="FunFam" id="3.40.50.10800:FF:000003">
    <property type="entry name" value="Quinolinate synthase A"/>
    <property type="match status" value="1"/>
</dbReference>
<dbReference type="NCBIfam" id="NF006878">
    <property type="entry name" value="PRK09375.1-2"/>
    <property type="match status" value="1"/>
</dbReference>
<dbReference type="RefSeq" id="WP_303763364.1">
    <property type="nucleotide sequence ID" value="NZ_JABZGR010000007.1"/>
</dbReference>
<comment type="caution">
    <text evidence="16">The sequence shown here is derived from an EMBL/GenBank/DDBJ whole genome shotgun (WGS) entry which is preliminary data.</text>
</comment>
<dbReference type="AlphaFoldDB" id="A0A929RVR8"/>
<dbReference type="InterPro" id="IPR036094">
    <property type="entry name" value="NadA_sf"/>
</dbReference>
<reference evidence="16" key="1">
    <citation type="submission" date="2020-04" db="EMBL/GenBank/DDBJ databases">
        <title>Deep metagenomics examines the oral microbiome during advanced dental caries in children, revealing novel taxa and co-occurrences with host molecules.</title>
        <authorList>
            <person name="Baker J.L."/>
            <person name="Morton J.T."/>
            <person name="Dinis M."/>
            <person name="Alvarez R."/>
            <person name="Tran N.C."/>
            <person name="Knight R."/>
            <person name="Edlund A."/>
        </authorList>
    </citation>
    <scope>NUCLEOTIDE SEQUENCE</scope>
    <source>
        <strain evidence="16">JCVI_34_bin.1</strain>
    </source>
</reference>
<keyword evidence="10" id="KW-0479">Metal-binding</keyword>
<dbReference type="InterPro" id="IPR003473">
    <property type="entry name" value="NadA"/>
</dbReference>
<sequence>MDLKASWIEKGFIDEPIPQGLDLKQEIRQLCEEKNAIILAHYYTIGELQDLADFVGDSLALAQKAATTDADIIVMCGVHFMAETNKILCPNKKVLIPDLNSSCSLAESCPGEDFAKFVAAHPDHKVISYVNTSAATKAVTDVVVTSSNAKQIVESFPKEQKLIFGPDKNLGSYINSITGRNMLLWDGACHVHERFSIEKIIDLKEQNSGAKVLAHPECKGPVLKLADVVGSTANLLKYAVNSLDKTFIVVTESGILHEMQNKCPDKRFIPVPPDDSTCACNECNYMRLNRMEKVYNCLKYEWPEVDVDKQVAERAVRPIKAMLDISARLGL</sequence>
<evidence type="ECO:0000256" key="6">
    <source>
        <dbReference type="ARBA" id="ARBA00022485"/>
    </source>
</evidence>
<evidence type="ECO:0000256" key="11">
    <source>
        <dbReference type="ARBA" id="ARBA00023004"/>
    </source>
</evidence>